<dbReference type="InterPro" id="IPR000160">
    <property type="entry name" value="GGDEF_dom"/>
</dbReference>
<feature type="transmembrane region" description="Helical" evidence="1">
    <location>
        <begin position="64"/>
        <end position="81"/>
    </location>
</feature>
<dbReference type="Gene3D" id="3.20.20.450">
    <property type="entry name" value="EAL domain"/>
    <property type="match status" value="1"/>
</dbReference>
<dbReference type="PROSITE" id="PS50887">
    <property type="entry name" value="GGDEF"/>
    <property type="match status" value="1"/>
</dbReference>
<proteinExistence type="predicted"/>
<feature type="domain" description="EAL" evidence="2">
    <location>
        <begin position="291"/>
        <end position="544"/>
    </location>
</feature>
<evidence type="ECO:0000259" key="3">
    <source>
        <dbReference type="PROSITE" id="PS50887"/>
    </source>
</evidence>
<dbReference type="Pfam" id="PF00563">
    <property type="entry name" value="EAL"/>
    <property type="match status" value="1"/>
</dbReference>
<evidence type="ECO:0000259" key="2">
    <source>
        <dbReference type="PROSITE" id="PS50883"/>
    </source>
</evidence>
<protein>
    <submittedName>
        <fullName evidence="4">EAL domain-containing protein</fullName>
    </submittedName>
</protein>
<dbReference type="AlphaFoldDB" id="A0AAW6U437"/>
<dbReference type="Pfam" id="PF00990">
    <property type="entry name" value="GGDEF"/>
    <property type="match status" value="1"/>
</dbReference>
<keyword evidence="5" id="KW-1185">Reference proteome</keyword>
<evidence type="ECO:0000256" key="1">
    <source>
        <dbReference type="SAM" id="Phobius"/>
    </source>
</evidence>
<dbReference type="InterPro" id="IPR035919">
    <property type="entry name" value="EAL_sf"/>
</dbReference>
<dbReference type="InterPro" id="IPR050706">
    <property type="entry name" value="Cyclic-di-GMP_PDE-like"/>
</dbReference>
<dbReference type="PANTHER" id="PTHR33121">
    <property type="entry name" value="CYCLIC DI-GMP PHOSPHODIESTERASE PDEF"/>
    <property type="match status" value="1"/>
</dbReference>
<sequence length="546" mass="63741">MEYKPDKHQNDPRFTENQKLNSTAESTKIIFFYVLIGFSWILFSDYVIELIFTTQEALRFAQTAKGIFYVGFTAVIFYYIIHRKIDMYAITIQDLKQAYSALDQGHKKSLTLEEKLYDLAFYDSLTGLPNKAMLEESVNMYIKEHKEDGIIGFVYFDIDEFRNINEVKGHSVGDELIKKISSTLNEVIEKPHMLARMGGDEFVLALFDFKELEKFMPTIELYFGHIRKTFMLGEDDFFITYSAGVALYPDHGSDYITLLRHADAAMSIAKSKGRDQTVIFDDEMVILIKQQTELLNQLRQAISNEEFSLHYQPILSLKDDQVIGVEALIRWMHPEKGYIPPLEFISLSEKNGFIKEITEWVFKEAMAQYENWNIKKTNFKISINLSAMMLMNDKFITNLIKWIEEHQMDCRKFNIEITETAIIDDIQKSIHVLNQLKRLGFTIALDDFGTGYSSLTYLQKLPIDTIKIDRSFISNIKEDTEEFYVLKYMIDLAHHLNLTVVAEGIETLEQANMVKKYNVDFAQGYYYCKPMPQMRVLEYFKQNPKN</sequence>
<dbReference type="Proteomes" id="UP001431532">
    <property type="component" value="Unassembled WGS sequence"/>
</dbReference>
<dbReference type="CDD" id="cd01949">
    <property type="entry name" value="GGDEF"/>
    <property type="match status" value="1"/>
</dbReference>
<dbReference type="PROSITE" id="PS50883">
    <property type="entry name" value="EAL"/>
    <property type="match status" value="1"/>
</dbReference>
<comment type="caution">
    <text evidence="4">The sequence shown here is derived from an EMBL/GenBank/DDBJ whole genome shotgun (WGS) entry which is preliminary data.</text>
</comment>
<dbReference type="InterPro" id="IPR043128">
    <property type="entry name" value="Rev_trsase/Diguanyl_cyclase"/>
</dbReference>
<dbReference type="FunFam" id="3.20.20.450:FF:000001">
    <property type="entry name" value="Cyclic di-GMP phosphodiesterase yahA"/>
    <property type="match status" value="1"/>
</dbReference>
<dbReference type="RefSeq" id="WP_282839159.1">
    <property type="nucleotide sequence ID" value="NZ_JASCXW010000009.1"/>
</dbReference>
<dbReference type="SUPFAM" id="SSF55073">
    <property type="entry name" value="Nucleotide cyclase"/>
    <property type="match status" value="1"/>
</dbReference>
<dbReference type="PANTHER" id="PTHR33121:SF71">
    <property type="entry name" value="OXYGEN SENSOR PROTEIN DOSP"/>
    <property type="match status" value="1"/>
</dbReference>
<name>A0AAW6U437_9MOLU</name>
<feature type="domain" description="GGDEF" evidence="3">
    <location>
        <begin position="149"/>
        <end position="282"/>
    </location>
</feature>
<dbReference type="EMBL" id="JASCXW010000009">
    <property type="protein sequence ID" value="MDI6452736.1"/>
    <property type="molecule type" value="Genomic_DNA"/>
</dbReference>
<feature type="transmembrane region" description="Helical" evidence="1">
    <location>
        <begin position="30"/>
        <end position="52"/>
    </location>
</feature>
<dbReference type="InterPro" id="IPR029787">
    <property type="entry name" value="Nucleotide_cyclase"/>
</dbReference>
<keyword evidence="1" id="KW-0812">Transmembrane</keyword>
<dbReference type="SUPFAM" id="SSF141868">
    <property type="entry name" value="EAL domain-like"/>
    <property type="match status" value="1"/>
</dbReference>
<organism evidence="4 5">
    <name type="scientific">Peloplasma aerotolerans</name>
    <dbReference type="NCBI Taxonomy" id="3044389"/>
    <lineage>
        <taxon>Bacteria</taxon>
        <taxon>Bacillati</taxon>
        <taxon>Mycoplasmatota</taxon>
        <taxon>Mollicutes</taxon>
        <taxon>Acholeplasmatales</taxon>
        <taxon>Acholeplasmataceae</taxon>
        <taxon>Peloplasma</taxon>
    </lineage>
</organism>
<accession>A0AAW6U437</accession>
<keyword evidence="1" id="KW-1133">Transmembrane helix</keyword>
<dbReference type="InterPro" id="IPR001633">
    <property type="entry name" value="EAL_dom"/>
</dbReference>
<dbReference type="NCBIfam" id="TIGR00254">
    <property type="entry name" value="GGDEF"/>
    <property type="match status" value="1"/>
</dbReference>
<evidence type="ECO:0000313" key="5">
    <source>
        <dbReference type="Proteomes" id="UP001431532"/>
    </source>
</evidence>
<dbReference type="Gene3D" id="3.30.70.270">
    <property type="match status" value="1"/>
</dbReference>
<reference evidence="4" key="1">
    <citation type="submission" date="2023-05" db="EMBL/GenBank/DDBJ databases">
        <title>Mariniplasma microaerophilum sp. nov., a novel anaerobic mollicute isolated from terrestrial mud volcano, Taman Peninsula, Russia.</title>
        <authorList>
            <person name="Khomyakova M.A."/>
            <person name="Merkel A.Y."/>
            <person name="Slobodkin A.I."/>
        </authorList>
    </citation>
    <scope>NUCLEOTIDE SEQUENCE</scope>
    <source>
        <strain evidence="4">M4Ah</strain>
    </source>
</reference>
<dbReference type="GO" id="GO:0071111">
    <property type="term" value="F:cyclic-guanylate-specific phosphodiesterase activity"/>
    <property type="evidence" value="ECO:0007669"/>
    <property type="project" value="InterPro"/>
</dbReference>
<dbReference type="CDD" id="cd01948">
    <property type="entry name" value="EAL"/>
    <property type="match status" value="1"/>
</dbReference>
<dbReference type="SMART" id="SM00267">
    <property type="entry name" value="GGDEF"/>
    <property type="match status" value="1"/>
</dbReference>
<dbReference type="SMART" id="SM00052">
    <property type="entry name" value="EAL"/>
    <property type="match status" value="1"/>
</dbReference>
<evidence type="ECO:0000313" key="4">
    <source>
        <dbReference type="EMBL" id="MDI6452736.1"/>
    </source>
</evidence>
<gene>
    <name evidence="4" type="ORF">QJ521_04075</name>
</gene>
<keyword evidence="1" id="KW-0472">Membrane</keyword>